<organism evidence="1">
    <name type="scientific">marine sediment metagenome</name>
    <dbReference type="NCBI Taxonomy" id="412755"/>
    <lineage>
        <taxon>unclassified sequences</taxon>
        <taxon>metagenomes</taxon>
        <taxon>ecological metagenomes</taxon>
    </lineage>
</organism>
<reference evidence="1" key="1">
    <citation type="journal article" date="2015" name="Nature">
        <title>Complex archaea that bridge the gap between prokaryotes and eukaryotes.</title>
        <authorList>
            <person name="Spang A."/>
            <person name="Saw J.H."/>
            <person name="Jorgensen S.L."/>
            <person name="Zaremba-Niedzwiedzka K."/>
            <person name="Martijn J."/>
            <person name="Lind A.E."/>
            <person name="van Eijk R."/>
            <person name="Schleper C."/>
            <person name="Guy L."/>
            <person name="Ettema T.J."/>
        </authorList>
    </citation>
    <scope>NUCLEOTIDE SEQUENCE</scope>
</reference>
<comment type="caution">
    <text evidence="1">The sequence shown here is derived from an EMBL/GenBank/DDBJ whole genome shotgun (WGS) entry which is preliminary data.</text>
</comment>
<sequence>MINVFALLEDLVKQGLLEVRLQSGFKPCYNITPEGEQLVDDWEYIDSSDFQCFLDEAECYLKEVG</sequence>
<dbReference type="SUPFAM" id="SSF46785">
    <property type="entry name" value="Winged helix' DNA-binding domain"/>
    <property type="match status" value="1"/>
</dbReference>
<gene>
    <name evidence="1" type="ORF">LCGC14_1574600</name>
</gene>
<proteinExistence type="predicted"/>
<protein>
    <recommendedName>
        <fullName evidence="2">ArnR1-like winged helix-turn-helix domain-containing protein</fullName>
    </recommendedName>
</protein>
<dbReference type="EMBL" id="LAZR01012320">
    <property type="protein sequence ID" value="KKM27448.1"/>
    <property type="molecule type" value="Genomic_DNA"/>
</dbReference>
<evidence type="ECO:0000313" key="1">
    <source>
        <dbReference type="EMBL" id="KKM27448.1"/>
    </source>
</evidence>
<accession>A0A0F9KZP5</accession>
<name>A0A0F9KZP5_9ZZZZ</name>
<dbReference type="InterPro" id="IPR036390">
    <property type="entry name" value="WH_DNA-bd_sf"/>
</dbReference>
<dbReference type="AlphaFoldDB" id="A0A0F9KZP5"/>
<evidence type="ECO:0008006" key="2">
    <source>
        <dbReference type="Google" id="ProtNLM"/>
    </source>
</evidence>